<evidence type="ECO:0000313" key="15">
    <source>
        <dbReference type="EMBL" id="PRY95498.1"/>
    </source>
</evidence>
<dbReference type="GO" id="GO:0009099">
    <property type="term" value="P:L-valine biosynthetic process"/>
    <property type="evidence" value="ECO:0007669"/>
    <property type="project" value="UniProtKB-UniPathway"/>
</dbReference>
<dbReference type="GO" id="GO:0005948">
    <property type="term" value="C:acetolactate synthase complex"/>
    <property type="evidence" value="ECO:0007669"/>
    <property type="project" value="TreeGrafter"/>
</dbReference>
<dbReference type="UniPathway" id="UPA00049">
    <property type="reaction ID" value="UER00059"/>
</dbReference>
<dbReference type="SUPFAM" id="SSF52518">
    <property type="entry name" value="Thiamin diphosphate-binding fold (THDP-binding)"/>
    <property type="match status" value="2"/>
</dbReference>
<evidence type="ECO:0000256" key="7">
    <source>
        <dbReference type="ARBA" id="ARBA00022723"/>
    </source>
</evidence>
<dbReference type="Pfam" id="PF00205">
    <property type="entry name" value="TPP_enzyme_M"/>
    <property type="match status" value="1"/>
</dbReference>
<dbReference type="GO" id="GO:0050660">
    <property type="term" value="F:flavin adenine dinucleotide binding"/>
    <property type="evidence" value="ECO:0007669"/>
    <property type="project" value="InterPro"/>
</dbReference>
<evidence type="ECO:0000256" key="9">
    <source>
        <dbReference type="ARBA" id="ARBA00023052"/>
    </source>
</evidence>
<dbReference type="AlphaFoldDB" id="A0A2T0X976"/>
<dbReference type="FunFam" id="3.40.50.1220:FF:000008">
    <property type="entry name" value="Acetolactate synthase"/>
    <property type="match status" value="1"/>
</dbReference>
<dbReference type="GO" id="GO:0000287">
    <property type="term" value="F:magnesium ion binding"/>
    <property type="evidence" value="ECO:0007669"/>
    <property type="project" value="UniProtKB-UniRule"/>
</dbReference>
<dbReference type="InterPro" id="IPR045229">
    <property type="entry name" value="TPP_enz"/>
</dbReference>
<organism evidence="15 16">
    <name type="scientific">Hasllibacter halocynthiae</name>
    <dbReference type="NCBI Taxonomy" id="595589"/>
    <lineage>
        <taxon>Bacteria</taxon>
        <taxon>Pseudomonadati</taxon>
        <taxon>Pseudomonadota</taxon>
        <taxon>Alphaproteobacteria</taxon>
        <taxon>Rhodobacterales</taxon>
        <taxon>Roseobacteraceae</taxon>
        <taxon>Hasllibacter</taxon>
    </lineage>
</organism>
<dbReference type="GO" id="GO:0030976">
    <property type="term" value="F:thiamine pyrophosphate binding"/>
    <property type="evidence" value="ECO:0007669"/>
    <property type="project" value="UniProtKB-UniRule"/>
</dbReference>
<keyword evidence="10 11" id="KW-0100">Branched-chain amino acid biosynthesis</keyword>
<dbReference type="UniPathway" id="UPA00047">
    <property type="reaction ID" value="UER00055"/>
</dbReference>
<comment type="pathway">
    <text evidence="2 11">Amino-acid biosynthesis; L-valine biosynthesis; L-valine from pyruvate: step 1/4.</text>
</comment>
<keyword evidence="7 11" id="KW-0479">Metal-binding</keyword>
<dbReference type="InterPro" id="IPR039368">
    <property type="entry name" value="AHAS_TPP"/>
</dbReference>
<evidence type="ECO:0000256" key="3">
    <source>
        <dbReference type="ARBA" id="ARBA00007812"/>
    </source>
</evidence>
<accession>A0A2T0X976</accession>
<keyword evidence="16" id="KW-1185">Reference proteome</keyword>
<keyword evidence="8 11" id="KW-0460">Magnesium</keyword>
<dbReference type="Gene3D" id="3.40.50.1220">
    <property type="entry name" value="TPP-binding domain"/>
    <property type="match status" value="1"/>
</dbReference>
<protein>
    <recommendedName>
        <fullName evidence="4 11">Acetolactate synthase</fullName>
        <ecNumber evidence="4 11">2.2.1.6</ecNumber>
    </recommendedName>
</protein>
<evidence type="ECO:0000256" key="4">
    <source>
        <dbReference type="ARBA" id="ARBA00013145"/>
    </source>
</evidence>
<dbReference type="CDD" id="cd07035">
    <property type="entry name" value="TPP_PYR_POX_like"/>
    <property type="match status" value="1"/>
</dbReference>
<dbReference type="FunFam" id="3.40.50.970:FF:000007">
    <property type="entry name" value="Acetolactate synthase"/>
    <property type="match status" value="1"/>
</dbReference>
<dbReference type="RefSeq" id="WP_106159869.1">
    <property type="nucleotide sequence ID" value="NZ_PVTT01000001.1"/>
</dbReference>
<comment type="pathway">
    <text evidence="1 11">Amino-acid biosynthesis; L-isoleucine biosynthesis; L-isoleucine from 2-oxobutanoate: step 1/4.</text>
</comment>
<evidence type="ECO:0000256" key="6">
    <source>
        <dbReference type="ARBA" id="ARBA00022679"/>
    </source>
</evidence>
<dbReference type="InterPro" id="IPR029061">
    <property type="entry name" value="THDP-binding"/>
</dbReference>
<dbReference type="InterPro" id="IPR012846">
    <property type="entry name" value="Acetolactate_synth_lsu"/>
</dbReference>
<evidence type="ECO:0000259" key="14">
    <source>
        <dbReference type="Pfam" id="PF02776"/>
    </source>
</evidence>
<dbReference type="InterPro" id="IPR012000">
    <property type="entry name" value="Thiamin_PyroP_enz_cen_dom"/>
</dbReference>
<sequence length="591" mass="64178">MTDETKASDQHITGAQMVVRALRDQGVEVIFGYPGGAVLPIYDELFQQEGIRHVLVRHEQGAVHAAEGYARSTGRPGVALVTSGPGATNAVTGLTDALMDSIPIVVLTGQVPTFMIGSDAFQEADTVGITRPCTKHNWLVKEAETLSATIHEAFKVATSGRPGPTLVDIPKDVQFASAPYTGPDMVTPRHRIPRRETDPAMIEALVGEIERAERPILYTGGGVINSGPRASQLLRELAAETGFPVTSTLMGLGAYPASGEAWLGMLGMHGTVQANYAMHGCDLMVNVGARFDDRITGRVDAFSPGSVKAHVDVDPSSINKVIPTQIPLLGDVAEVLEKVLALWRQRGSKVNRDALAAWWRRIDEWRATDCLAFVQDGPVIKPQHALSRLEALTKGHDRYVCTEVGQHQMWAAQYMGFEAPMRWMTSGGLGTMGYGFPASIGVQMAHPDALVINVAGEASWLMNMQEMGTATQYRLPVKQFILNNERLGMVRQWQELLHGERYSQSWSEALPDFAKLAEAFGWLGITVDDPADLDDAIRAMIDHPGPVLLDCLVEKHENCFPMIPSGKAHNEMILPNAEAQGQITAQGAVLV</sequence>
<evidence type="ECO:0000256" key="5">
    <source>
        <dbReference type="ARBA" id="ARBA00022605"/>
    </source>
</evidence>
<dbReference type="GO" id="GO:0003984">
    <property type="term" value="F:acetolactate synthase activity"/>
    <property type="evidence" value="ECO:0007669"/>
    <property type="project" value="UniProtKB-EC"/>
</dbReference>
<dbReference type="Proteomes" id="UP000238801">
    <property type="component" value="Unassembled WGS sequence"/>
</dbReference>
<dbReference type="OrthoDB" id="4494979at2"/>
<feature type="domain" description="Thiamine pyrophosphate enzyme N-terminal TPP-binding" evidence="14">
    <location>
        <begin position="13"/>
        <end position="127"/>
    </location>
</feature>
<evidence type="ECO:0000256" key="11">
    <source>
        <dbReference type="RuleBase" id="RU003591"/>
    </source>
</evidence>
<dbReference type="Pfam" id="PF02775">
    <property type="entry name" value="TPP_enzyme_C"/>
    <property type="match status" value="1"/>
</dbReference>
<evidence type="ECO:0000313" key="16">
    <source>
        <dbReference type="Proteomes" id="UP000238801"/>
    </source>
</evidence>
<dbReference type="EC" id="2.2.1.6" evidence="4 11"/>
<proteinExistence type="inferred from homology"/>
<dbReference type="NCBIfam" id="TIGR00118">
    <property type="entry name" value="acolac_lg"/>
    <property type="match status" value="1"/>
</dbReference>
<feature type="domain" description="Thiamine pyrophosphate enzyme central" evidence="12">
    <location>
        <begin position="202"/>
        <end position="338"/>
    </location>
</feature>
<dbReference type="EMBL" id="PVTT01000001">
    <property type="protein sequence ID" value="PRY95498.1"/>
    <property type="molecule type" value="Genomic_DNA"/>
</dbReference>
<evidence type="ECO:0000259" key="13">
    <source>
        <dbReference type="Pfam" id="PF02775"/>
    </source>
</evidence>
<dbReference type="InterPro" id="IPR029035">
    <property type="entry name" value="DHS-like_NAD/FAD-binding_dom"/>
</dbReference>
<dbReference type="PANTHER" id="PTHR18968">
    <property type="entry name" value="THIAMINE PYROPHOSPHATE ENZYMES"/>
    <property type="match status" value="1"/>
</dbReference>
<gene>
    <name evidence="15" type="ORF">BCF33_1119</name>
</gene>
<comment type="similarity">
    <text evidence="3 11">Belongs to the TPP enzyme family.</text>
</comment>
<evidence type="ECO:0000256" key="10">
    <source>
        <dbReference type="ARBA" id="ARBA00023304"/>
    </source>
</evidence>
<evidence type="ECO:0000256" key="2">
    <source>
        <dbReference type="ARBA" id="ARBA00005025"/>
    </source>
</evidence>
<comment type="caution">
    <text evidence="15">The sequence shown here is derived from an EMBL/GenBank/DDBJ whole genome shotgun (WGS) entry which is preliminary data.</text>
</comment>
<evidence type="ECO:0000256" key="1">
    <source>
        <dbReference type="ARBA" id="ARBA00004974"/>
    </source>
</evidence>
<dbReference type="SUPFAM" id="SSF52467">
    <property type="entry name" value="DHS-like NAD/FAD-binding domain"/>
    <property type="match status" value="1"/>
</dbReference>
<reference evidence="15 16" key="1">
    <citation type="submission" date="2018-03" db="EMBL/GenBank/DDBJ databases">
        <title>Genomic Encyclopedia of Archaeal and Bacterial Type Strains, Phase II (KMG-II): from individual species to whole genera.</title>
        <authorList>
            <person name="Goeker M."/>
        </authorList>
    </citation>
    <scope>NUCLEOTIDE SEQUENCE [LARGE SCALE GENOMIC DNA]</scope>
    <source>
        <strain evidence="15 16">DSM 29318</strain>
    </source>
</reference>
<dbReference type="Pfam" id="PF02776">
    <property type="entry name" value="TPP_enzyme_N"/>
    <property type="match status" value="1"/>
</dbReference>
<keyword evidence="6 11" id="KW-0808">Transferase</keyword>
<keyword evidence="5 11" id="KW-0028">Amino-acid biosynthesis</keyword>
<dbReference type="PANTHER" id="PTHR18968:SF13">
    <property type="entry name" value="ACETOLACTATE SYNTHASE CATALYTIC SUBUNIT, MITOCHONDRIAL"/>
    <property type="match status" value="1"/>
</dbReference>
<dbReference type="GO" id="GO:0009097">
    <property type="term" value="P:isoleucine biosynthetic process"/>
    <property type="evidence" value="ECO:0007669"/>
    <property type="project" value="UniProtKB-UniPathway"/>
</dbReference>
<comment type="catalytic activity">
    <reaction evidence="11">
        <text>2 pyruvate + H(+) = (2S)-2-acetolactate + CO2</text>
        <dbReference type="Rhea" id="RHEA:25249"/>
        <dbReference type="ChEBI" id="CHEBI:15361"/>
        <dbReference type="ChEBI" id="CHEBI:15378"/>
        <dbReference type="ChEBI" id="CHEBI:16526"/>
        <dbReference type="ChEBI" id="CHEBI:58476"/>
        <dbReference type="EC" id="2.2.1.6"/>
    </reaction>
</comment>
<dbReference type="Gene3D" id="3.40.50.970">
    <property type="match status" value="2"/>
</dbReference>
<dbReference type="InterPro" id="IPR012001">
    <property type="entry name" value="Thiamin_PyroP_enz_TPP-bd_dom"/>
</dbReference>
<feature type="domain" description="Thiamine pyrophosphate enzyme TPP-binding" evidence="13">
    <location>
        <begin position="404"/>
        <end position="551"/>
    </location>
</feature>
<dbReference type="InterPro" id="IPR011766">
    <property type="entry name" value="TPP_enzyme_TPP-bd"/>
</dbReference>
<keyword evidence="9 11" id="KW-0786">Thiamine pyrophosphate</keyword>
<dbReference type="CDD" id="cd02015">
    <property type="entry name" value="TPP_AHAS"/>
    <property type="match status" value="1"/>
</dbReference>
<comment type="cofactor">
    <cofactor evidence="11">
        <name>Mg(2+)</name>
        <dbReference type="ChEBI" id="CHEBI:18420"/>
    </cofactor>
    <text evidence="11">Binds 1 Mg(2+) ion per subunit.</text>
</comment>
<evidence type="ECO:0000259" key="12">
    <source>
        <dbReference type="Pfam" id="PF00205"/>
    </source>
</evidence>
<comment type="cofactor">
    <cofactor evidence="11">
        <name>thiamine diphosphate</name>
        <dbReference type="ChEBI" id="CHEBI:58937"/>
    </cofactor>
    <text evidence="11">Binds 1 thiamine pyrophosphate per subunit.</text>
</comment>
<name>A0A2T0X976_9RHOB</name>
<evidence type="ECO:0000256" key="8">
    <source>
        <dbReference type="ARBA" id="ARBA00022842"/>
    </source>
</evidence>
<dbReference type="NCBIfam" id="NF006581">
    <property type="entry name" value="PRK09107.1"/>
    <property type="match status" value="1"/>
</dbReference>